<comment type="caution">
    <text evidence="1">The sequence shown here is derived from an EMBL/GenBank/DDBJ whole genome shotgun (WGS) entry which is preliminary data.</text>
</comment>
<reference evidence="1 2" key="2">
    <citation type="submission" date="2009-02" db="EMBL/GenBank/DDBJ databases">
        <title>Draft genome sequence of Clostridium methylpentosum (DSM 5476).</title>
        <authorList>
            <person name="Sudarsanam P."/>
            <person name="Ley R."/>
            <person name="Guruge J."/>
            <person name="Turnbaugh P.J."/>
            <person name="Mahowald M."/>
            <person name="Liep D."/>
            <person name="Gordon J."/>
        </authorList>
    </citation>
    <scope>NUCLEOTIDE SEQUENCE [LARGE SCALE GENOMIC DNA]</scope>
    <source>
        <strain evidence="1 2">DSM 5476</strain>
    </source>
</reference>
<name>C0ED76_9FIRM</name>
<accession>C0ED76</accession>
<organism evidence="1 2">
    <name type="scientific">[Clostridium] methylpentosum DSM 5476</name>
    <dbReference type="NCBI Taxonomy" id="537013"/>
    <lineage>
        <taxon>Bacteria</taxon>
        <taxon>Bacillati</taxon>
        <taxon>Bacillota</taxon>
        <taxon>Clostridia</taxon>
        <taxon>Eubacteriales</taxon>
        <taxon>Oscillospiraceae</taxon>
        <taxon>Oscillospiraceae incertae sedis</taxon>
    </lineage>
</organism>
<evidence type="ECO:0000313" key="2">
    <source>
        <dbReference type="Proteomes" id="UP000003340"/>
    </source>
</evidence>
<sequence>MPAAVFPQRFTLRQTIPVRPLEFCSRRQGGFCSIKGLSGCRALPVNADSLGNAILFFYFFPANAEQSGIFPQAAG</sequence>
<evidence type="ECO:0000313" key="1">
    <source>
        <dbReference type="EMBL" id="EEG30589.1"/>
    </source>
</evidence>
<gene>
    <name evidence="1" type="ORF">CLOSTMETH_01802</name>
</gene>
<keyword evidence="2" id="KW-1185">Reference proteome</keyword>
<dbReference type="Proteomes" id="UP000003340">
    <property type="component" value="Unassembled WGS sequence"/>
</dbReference>
<reference evidence="1 2" key="1">
    <citation type="submission" date="2009-01" db="EMBL/GenBank/DDBJ databases">
        <authorList>
            <person name="Fulton L."/>
            <person name="Clifton S."/>
            <person name="Fulton B."/>
            <person name="Xu J."/>
            <person name="Minx P."/>
            <person name="Pepin K.H."/>
            <person name="Johnson M."/>
            <person name="Bhonagiri V."/>
            <person name="Nash W.E."/>
            <person name="Mardis E.R."/>
            <person name="Wilson R.K."/>
        </authorList>
    </citation>
    <scope>NUCLEOTIDE SEQUENCE [LARGE SCALE GENOMIC DNA]</scope>
    <source>
        <strain evidence="1 2">DSM 5476</strain>
    </source>
</reference>
<dbReference type="AlphaFoldDB" id="C0ED76"/>
<protein>
    <submittedName>
        <fullName evidence="1">Uncharacterized protein</fullName>
    </submittedName>
</protein>
<dbReference type="EMBL" id="ACEC01000060">
    <property type="protein sequence ID" value="EEG30589.1"/>
    <property type="molecule type" value="Genomic_DNA"/>
</dbReference>
<proteinExistence type="predicted"/>
<dbReference type="HOGENOM" id="CLU_2664636_0_0_9"/>